<dbReference type="Proteomes" id="UP000294325">
    <property type="component" value="Chromosome"/>
</dbReference>
<dbReference type="AlphaFoldDB" id="A0A4P7BXV0"/>
<dbReference type="OrthoDB" id="5796352at2"/>
<name>A0A4P7BXV0_9GAMM</name>
<dbReference type="InterPro" id="IPR010985">
    <property type="entry name" value="Ribbon_hlx_hlx"/>
</dbReference>
<gene>
    <name evidence="2" type="ORF">E3U44_01195</name>
</gene>
<evidence type="ECO:0000313" key="3">
    <source>
        <dbReference type="Proteomes" id="UP000294325"/>
    </source>
</evidence>
<dbReference type="RefSeq" id="WP_134356288.1">
    <property type="nucleotide sequence ID" value="NZ_CP038033.1"/>
</dbReference>
<dbReference type="InterPro" id="IPR002145">
    <property type="entry name" value="CopG"/>
</dbReference>
<sequence>MPQITTRLPDEVLQSLEEAARILKRSRAEIVRDAIERYLEDFDDLHIALERLQDPNDPVLEWEDVKRGLLAQD</sequence>
<organism evidence="2 3">
    <name type="scientific">Nitrosococcus wardiae</name>
    <dbReference type="NCBI Taxonomy" id="1814290"/>
    <lineage>
        <taxon>Bacteria</taxon>
        <taxon>Pseudomonadati</taxon>
        <taxon>Pseudomonadota</taxon>
        <taxon>Gammaproteobacteria</taxon>
        <taxon>Chromatiales</taxon>
        <taxon>Chromatiaceae</taxon>
        <taxon>Nitrosococcus</taxon>
    </lineage>
</organism>
<dbReference type="KEGG" id="nwr:E3U44_01195"/>
<dbReference type="SUPFAM" id="SSF47598">
    <property type="entry name" value="Ribbon-helix-helix"/>
    <property type="match status" value="1"/>
</dbReference>
<dbReference type="Pfam" id="PF01402">
    <property type="entry name" value="RHH_1"/>
    <property type="match status" value="1"/>
</dbReference>
<accession>A0A4P7BXV0</accession>
<feature type="domain" description="Ribbon-helix-helix protein CopG" evidence="1">
    <location>
        <begin position="4"/>
        <end position="40"/>
    </location>
</feature>
<proteinExistence type="predicted"/>
<dbReference type="InterPro" id="IPR013321">
    <property type="entry name" value="Arc_rbn_hlx_hlx"/>
</dbReference>
<evidence type="ECO:0000259" key="1">
    <source>
        <dbReference type="Pfam" id="PF01402"/>
    </source>
</evidence>
<keyword evidence="3" id="KW-1185">Reference proteome</keyword>
<evidence type="ECO:0000313" key="2">
    <source>
        <dbReference type="EMBL" id="QBQ53272.1"/>
    </source>
</evidence>
<dbReference type="EMBL" id="CP038033">
    <property type="protein sequence ID" value="QBQ53272.1"/>
    <property type="molecule type" value="Genomic_DNA"/>
</dbReference>
<dbReference type="Gene3D" id="1.10.1220.10">
    <property type="entry name" value="Met repressor-like"/>
    <property type="match status" value="1"/>
</dbReference>
<dbReference type="GO" id="GO:0006355">
    <property type="term" value="P:regulation of DNA-templated transcription"/>
    <property type="evidence" value="ECO:0007669"/>
    <property type="project" value="InterPro"/>
</dbReference>
<reference evidence="2 3" key="1">
    <citation type="submission" date="2019-03" db="EMBL/GenBank/DDBJ databases">
        <title>The genome sequence of Nitrosococcus wardiae strain D1FHST reveals the archetypal metabolic capacity of ammonia-oxidizing Gammaproteobacteria.</title>
        <authorList>
            <person name="Wang L."/>
            <person name="Lim C.K."/>
            <person name="Hanson T.E."/>
            <person name="Dang H."/>
            <person name="Klotz M.G."/>
        </authorList>
    </citation>
    <scope>NUCLEOTIDE SEQUENCE [LARGE SCALE GENOMIC DNA]</scope>
    <source>
        <strain evidence="2 3">D1FHS</strain>
    </source>
</reference>
<protein>
    <submittedName>
        <fullName evidence="2">Ribbon-helix-helix protein, CopG family</fullName>
    </submittedName>
</protein>